<sequence>MTGFLTELGRKLAERWVATLVLPGLVCTAVTAIAVTLGHGNWADTGMLWRRLTEFTATGSGTRQQTELLRTVVLLLVLLLASVATGLLARALAAPAESLLSGRWPSFLRPLASALTRRRRLRWQRADERGEDAERNRIALAEPRCATWIGDRPRAPDIRVYREYGLDLAAAWSRLWLLVPDTTRVPLAEARHRLDEATTLGGWAALYLMLGTVWWPAGVLGLVVAIIAWRRARLAAEGYADLVEACVDVHLYDLLDRFRDEDGTPADQPAAGQGHHRAVPQGNLSVRRRRSRTGRPRVCPTTLGWIRQPHVHRTAR</sequence>
<dbReference type="RefSeq" id="WP_141997366.1">
    <property type="nucleotide sequence ID" value="NZ_VFML01000001.1"/>
</dbReference>
<feature type="transmembrane region" description="Helical" evidence="2">
    <location>
        <begin position="20"/>
        <end position="42"/>
    </location>
</feature>
<dbReference type="OrthoDB" id="529448at2"/>
<evidence type="ECO:0000256" key="2">
    <source>
        <dbReference type="SAM" id="Phobius"/>
    </source>
</evidence>
<keyword evidence="2" id="KW-0812">Transmembrane</keyword>
<protein>
    <recommendedName>
        <fullName evidence="5">Vegetative cell wall protein gp1</fullName>
    </recommendedName>
</protein>
<keyword evidence="2" id="KW-0472">Membrane</keyword>
<feature type="transmembrane region" description="Helical" evidence="2">
    <location>
        <begin position="204"/>
        <end position="229"/>
    </location>
</feature>
<dbReference type="Proteomes" id="UP000320876">
    <property type="component" value="Unassembled WGS sequence"/>
</dbReference>
<gene>
    <name evidence="3" type="ORF">FB471_2128</name>
</gene>
<proteinExistence type="predicted"/>
<evidence type="ECO:0008006" key="5">
    <source>
        <dbReference type="Google" id="ProtNLM"/>
    </source>
</evidence>
<feature type="region of interest" description="Disordered" evidence="1">
    <location>
        <begin position="263"/>
        <end position="297"/>
    </location>
</feature>
<feature type="compositionally biased region" description="Basic residues" evidence="1">
    <location>
        <begin position="286"/>
        <end position="295"/>
    </location>
</feature>
<evidence type="ECO:0000313" key="4">
    <source>
        <dbReference type="Proteomes" id="UP000320876"/>
    </source>
</evidence>
<feature type="transmembrane region" description="Helical" evidence="2">
    <location>
        <begin position="72"/>
        <end position="93"/>
    </location>
</feature>
<comment type="caution">
    <text evidence="3">The sequence shown here is derived from an EMBL/GenBank/DDBJ whole genome shotgun (WGS) entry which is preliminary data.</text>
</comment>
<organism evidence="3 4">
    <name type="scientific">Amycolatopsis cihanbeyliensis</name>
    <dbReference type="NCBI Taxonomy" id="1128664"/>
    <lineage>
        <taxon>Bacteria</taxon>
        <taxon>Bacillati</taxon>
        <taxon>Actinomycetota</taxon>
        <taxon>Actinomycetes</taxon>
        <taxon>Pseudonocardiales</taxon>
        <taxon>Pseudonocardiaceae</taxon>
        <taxon>Amycolatopsis</taxon>
    </lineage>
</organism>
<dbReference type="AlphaFoldDB" id="A0A542DH58"/>
<name>A0A542DH58_AMYCI</name>
<keyword evidence="4" id="KW-1185">Reference proteome</keyword>
<evidence type="ECO:0000313" key="3">
    <source>
        <dbReference type="EMBL" id="TQJ02402.1"/>
    </source>
</evidence>
<reference evidence="3 4" key="1">
    <citation type="submission" date="2019-06" db="EMBL/GenBank/DDBJ databases">
        <title>Sequencing the genomes of 1000 actinobacteria strains.</title>
        <authorList>
            <person name="Klenk H.-P."/>
        </authorList>
    </citation>
    <scope>NUCLEOTIDE SEQUENCE [LARGE SCALE GENOMIC DNA]</scope>
    <source>
        <strain evidence="3 4">DSM 45679</strain>
    </source>
</reference>
<accession>A0A542DH58</accession>
<dbReference type="EMBL" id="VFML01000001">
    <property type="protein sequence ID" value="TQJ02402.1"/>
    <property type="molecule type" value="Genomic_DNA"/>
</dbReference>
<keyword evidence="2" id="KW-1133">Transmembrane helix</keyword>
<evidence type="ECO:0000256" key="1">
    <source>
        <dbReference type="SAM" id="MobiDB-lite"/>
    </source>
</evidence>